<dbReference type="Gene3D" id="3.40.50.200">
    <property type="entry name" value="Peptidase S8/S53 domain"/>
    <property type="match status" value="1"/>
</dbReference>
<keyword evidence="4" id="KW-0732">Signal</keyword>
<feature type="transmembrane region" description="Helical" evidence="10">
    <location>
        <begin position="113"/>
        <end position="131"/>
    </location>
</feature>
<feature type="transmembrane region" description="Helical" evidence="10">
    <location>
        <begin position="339"/>
        <end position="358"/>
    </location>
</feature>
<protein>
    <submittedName>
        <fullName evidence="13">Uncharacterized protein</fullName>
    </submittedName>
</protein>
<dbReference type="GO" id="GO:0004252">
    <property type="term" value="F:serine-type endopeptidase activity"/>
    <property type="evidence" value="ECO:0007669"/>
    <property type="project" value="UniProtKB-UniRule"/>
</dbReference>
<dbReference type="EMBL" id="BCMY01000008">
    <property type="protein sequence ID" value="GAQ42970.1"/>
    <property type="molecule type" value="Genomic_DNA"/>
</dbReference>
<dbReference type="Proteomes" id="UP000068243">
    <property type="component" value="Unassembled WGS sequence"/>
</dbReference>
<dbReference type="PaxDb" id="5061-CADANGAP00010873"/>
<feature type="transmembrane region" description="Helical" evidence="10">
    <location>
        <begin position="164"/>
        <end position="186"/>
    </location>
</feature>
<feature type="transmembrane region" description="Helical" evidence="10">
    <location>
        <begin position="272"/>
        <end position="293"/>
    </location>
</feature>
<dbReference type="Gene3D" id="1.20.1250.20">
    <property type="entry name" value="MFS general substrate transporter like domains"/>
    <property type="match status" value="2"/>
</dbReference>
<feature type="transmembrane region" description="Helical" evidence="10">
    <location>
        <begin position="70"/>
        <end position="93"/>
    </location>
</feature>
<dbReference type="OMA" id="QFDMLFS"/>
<proteinExistence type="inferred from homology"/>
<dbReference type="CDD" id="cd17352">
    <property type="entry name" value="MFS_MCT_SLC16"/>
    <property type="match status" value="1"/>
</dbReference>
<keyword evidence="10" id="KW-0472">Membrane</keyword>
<dbReference type="VEuPathDB" id="FungiDB:ASPNIDRAFT2_1099854"/>
<dbReference type="InterPro" id="IPR036259">
    <property type="entry name" value="MFS_trans_sf"/>
</dbReference>
<feature type="active site" description="Charge relay system" evidence="8">
    <location>
        <position position="1073"/>
    </location>
</feature>
<dbReference type="InterPro" id="IPR036852">
    <property type="entry name" value="Peptidase_S8/S53_dom_sf"/>
</dbReference>
<evidence type="ECO:0000256" key="10">
    <source>
        <dbReference type="SAM" id="Phobius"/>
    </source>
</evidence>
<evidence type="ECO:0000313" key="14">
    <source>
        <dbReference type="Proteomes" id="UP000068243"/>
    </source>
</evidence>
<dbReference type="InterPro" id="IPR011701">
    <property type="entry name" value="MFS"/>
</dbReference>
<dbReference type="PROSITE" id="PS51892">
    <property type="entry name" value="SUBTILASE"/>
    <property type="match status" value="1"/>
</dbReference>
<feature type="transmembrane region" description="Helical" evidence="10">
    <location>
        <begin position="138"/>
        <end position="158"/>
    </location>
</feature>
<dbReference type="SUPFAM" id="SSF52743">
    <property type="entry name" value="Subtilisin-like"/>
    <property type="match status" value="1"/>
</dbReference>
<dbReference type="InterPro" id="IPR050327">
    <property type="entry name" value="Proton-linked_MCT"/>
</dbReference>
<gene>
    <name evidence="13" type="ORF">ABL_05631</name>
</gene>
<dbReference type="PANTHER" id="PTHR11360">
    <property type="entry name" value="MONOCARBOXYLATE TRANSPORTER"/>
    <property type="match status" value="1"/>
</dbReference>
<name>A0A100IL83_ASPNG</name>
<sequence length="1348" mass="149260">MAAKIKPTEKQEKSTLQLIREKFKMYPSTEHLNVRDNFELQPPDQIDINQSPENATNISTLEDIPPNGGYGWVCTFCVFMINVHTWGINSAWGVILDYYLSNSTFPGASHLDYAIIGGLQVSLSLLIGPIVTKSNEILGTAITLLTGTALIFVGLFAASYSTQVWHLVLTQGIAFGFGMGFLYLTATSILPKWFSTKRSFSSGIAASGAGLGGLAYNLAAGRAIQSVGVQSTYRILAFCALGSHLVSSLLLKDRPRSRAQPRQRTFNHRDLGHLEVLLIIVWGISTDLGYITLLYSLPNYASSIGLSPQQGSVAGAILNLGLVLGRPVVGYISDAYGRITISMAMTASCAILCLAIWIPAHSYALLLLFAVLCGMVCGTFWGTIAPVLTDVVGLNRLPSTFGMVCLMLVAPNLVAEAIALSMAGSGAGYLSAQVRALSSAESAPHRSAALTLAHTFPWLPMMNRDINGMESEDPIDFAHTAIAQVANIASLLGVESKRPLCGRLGAELFLVANYIDTAGLDQERRLRLRISKLLRDVETMCNWPKNIPRNDYPLLEAIAKPFPDVTSYEKAQKKIRRGLDQLTACPRDAEVAISHIQKFIERNRKSSRRDESGDIGSRRRAARPERSDLANAIAHRVLREQMCCTCQTNGVRRQMERGHLVCLLLEPPSQSVASNNLVQFDMLFSSKPFWNQSQLTHWQDIELLVPNDQTHGKKCVRFFGGDDGYGDEKANNLSAKTGQRTDKGQFCRLLDLAKGWRLCLSIEDQELYHFFEPHKQKVDHIPGISLAKILSTYHLTARMKLVLAYIIAYSVWQYYGTDWMRTKWTSENIQFMRESDTSGGRGQGKLFTWKPYVSVDFRDEGPLCYEQYKIPGMVHVYPRIRALGIMLVEIGLGFPLPKSENKGQSLAAEVNAELLTAINYTRDEERWKNFDYPDYMSSICHYLEPGAFEKAACVECLSASEQRQNLKQRRNILYEKVVFPLENLLQGTKWIDNYEKIAPLNVLSQDTKTKEAIVPGNPDKGKAPERRRKRTESEKSASNWLLDLKEFNRELAQVAPAAGSPGVTRRVRIAILDTGYDDNAPFFFSPDVMERLKGWKDWIDGSSQPEDCHGHGTHLVSLVLKCAPDADIYVARIAKSPHQLLNSSEKVAEAISWASGAWKADIISMSFGFADEQPCISDAIREALYKRKDSILFFAAASNYGANDREMFPARHESVISIRGTNSNGLFADFNPPKHEDEPVVFGTLGIDVPSAWPNSDGDEYRSGTSVATAIAAGIAGSLLGYISSRPPEKPFYNAKNRAWTRRGMNAIFRAISSNTLQSGYLYLTVRGLIGIPEDARWAKIGGKLSGL</sequence>
<evidence type="ECO:0000256" key="7">
    <source>
        <dbReference type="ARBA" id="ARBA00023145"/>
    </source>
</evidence>
<keyword evidence="10" id="KW-1133">Transmembrane helix</keyword>
<dbReference type="Pfam" id="PF07690">
    <property type="entry name" value="MFS_1"/>
    <property type="match status" value="1"/>
</dbReference>
<dbReference type="Pfam" id="PF24476">
    <property type="entry name" value="DUF7580"/>
    <property type="match status" value="1"/>
</dbReference>
<dbReference type="CDD" id="cd00306">
    <property type="entry name" value="Peptidases_S8_S53"/>
    <property type="match status" value="1"/>
</dbReference>
<dbReference type="GO" id="GO:0016020">
    <property type="term" value="C:membrane"/>
    <property type="evidence" value="ECO:0007669"/>
    <property type="project" value="UniProtKB-SubCell"/>
</dbReference>
<keyword evidence="7" id="KW-0865">Zymogen</keyword>
<comment type="caution">
    <text evidence="13">The sequence shown here is derived from an EMBL/GenBank/DDBJ whole genome shotgun (WGS) entry which is preliminary data.</text>
</comment>
<evidence type="ECO:0000256" key="6">
    <source>
        <dbReference type="ARBA" id="ARBA00022825"/>
    </source>
</evidence>
<accession>A0A100IL83</accession>
<feature type="region of interest" description="Disordered" evidence="9">
    <location>
        <begin position="1009"/>
        <end position="1036"/>
    </location>
</feature>
<organism evidence="13 14">
    <name type="scientific">Aspergillus niger</name>
    <dbReference type="NCBI Taxonomy" id="5061"/>
    <lineage>
        <taxon>Eukaryota</taxon>
        <taxon>Fungi</taxon>
        <taxon>Dikarya</taxon>
        <taxon>Ascomycota</taxon>
        <taxon>Pezizomycotina</taxon>
        <taxon>Eurotiomycetes</taxon>
        <taxon>Eurotiomycetidae</taxon>
        <taxon>Eurotiales</taxon>
        <taxon>Aspergillaceae</taxon>
        <taxon>Aspergillus</taxon>
        <taxon>Aspergillus subgen. Circumdati</taxon>
    </lineage>
</organism>
<dbReference type="InterPro" id="IPR056002">
    <property type="entry name" value="DUF7580"/>
</dbReference>
<comment type="similarity">
    <text evidence="2">Belongs to the major facilitator superfamily. Monocarboxylate porter (TC 2.A.1.13) family.</text>
</comment>
<evidence type="ECO:0000256" key="3">
    <source>
        <dbReference type="ARBA" id="ARBA00022670"/>
    </source>
</evidence>
<feature type="compositionally biased region" description="Basic and acidic residues" evidence="9">
    <location>
        <begin position="603"/>
        <end position="612"/>
    </location>
</feature>
<evidence type="ECO:0000256" key="2">
    <source>
        <dbReference type="ARBA" id="ARBA00006727"/>
    </source>
</evidence>
<dbReference type="InterPro" id="IPR000209">
    <property type="entry name" value="Peptidase_S8/S53_dom"/>
</dbReference>
<evidence type="ECO:0000259" key="12">
    <source>
        <dbReference type="Pfam" id="PF24476"/>
    </source>
</evidence>
<dbReference type="VEuPathDB" id="FungiDB:An14g01530"/>
<feature type="domain" description="Peptidase S8/S53" evidence="11">
    <location>
        <begin position="1066"/>
        <end position="1283"/>
    </location>
</feature>
<dbReference type="Pfam" id="PF00082">
    <property type="entry name" value="Peptidase_S8"/>
    <property type="match status" value="1"/>
</dbReference>
<evidence type="ECO:0000256" key="4">
    <source>
        <dbReference type="ARBA" id="ARBA00022729"/>
    </source>
</evidence>
<keyword evidence="5 8" id="KW-0378">Hydrolase</keyword>
<dbReference type="GO" id="GO:0006508">
    <property type="term" value="P:proteolysis"/>
    <property type="evidence" value="ECO:0007669"/>
    <property type="project" value="UniProtKB-KW"/>
</dbReference>
<feature type="transmembrane region" description="Helical" evidence="10">
    <location>
        <begin position="364"/>
        <end position="388"/>
    </location>
</feature>
<keyword evidence="3 8" id="KW-0645">Protease</keyword>
<comment type="similarity">
    <text evidence="8">Belongs to the peptidase S8 family.</text>
</comment>
<feature type="active site" description="Charge relay system" evidence="8">
    <location>
        <position position="1266"/>
    </location>
</feature>
<dbReference type="SUPFAM" id="SSF103473">
    <property type="entry name" value="MFS general substrate transporter"/>
    <property type="match status" value="1"/>
</dbReference>
<evidence type="ECO:0000256" key="1">
    <source>
        <dbReference type="ARBA" id="ARBA00004141"/>
    </source>
</evidence>
<evidence type="ECO:0000256" key="9">
    <source>
        <dbReference type="SAM" id="MobiDB-lite"/>
    </source>
</evidence>
<dbReference type="VEuPathDB" id="FungiDB:ATCC64974_1400"/>
<keyword evidence="6 8" id="KW-0720">Serine protease</keyword>
<keyword evidence="10" id="KW-0812">Transmembrane</keyword>
<evidence type="ECO:0000259" key="11">
    <source>
        <dbReference type="Pfam" id="PF00082"/>
    </source>
</evidence>
<comment type="subcellular location">
    <subcellularLocation>
        <location evidence="1">Membrane</location>
        <topology evidence="1">Multi-pass membrane protein</topology>
    </subcellularLocation>
</comment>
<evidence type="ECO:0000256" key="5">
    <source>
        <dbReference type="ARBA" id="ARBA00022801"/>
    </source>
</evidence>
<dbReference type="PRINTS" id="PR00723">
    <property type="entry name" value="SUBTILISIN"/>
</dbReference>
<feature type="transmembrane region" description="Helical" evidence="10">
    <location>
        <begin position="198"/>
        <end position="219"/>
    </location>
</feature>
<feature type="domain" description="DUF7580" evidence="12">
    <location>
        <begin position="643"/>
        <end position="986"/>
    </location>
</feature>
<dbReference type="VEuPathDB" id="FungiDB:ASPNIDRAFT2_1115456"/>
<dbReference type="VEuPathDB" id="FungiDB:M747DRAFT_348053"/>
<feature type="active site" description="Charge relay system" evidence="8">
    <location>
        <position position="1111"/>
    </location>
</feature>
<evidence type="ECO:0000256" key="8">
    <source>
        <dbReference type="PROSITE-ProRule" id="PRU01240"/>
    </source>
</evidence>
<dbReference type="OrthoDB" id="206201at2759"/>
<dbReference type="InterPro" id="IPR015500">
    <property type="entry name" value="Peptidase_S8_subtilisin-rel"/>
</dbReference>
<feature type="transmembrane region" description="Helical" evidence="10">
    <location>
        <begin position="231"/>
        <end position="251"/>
    </location>
</feature>
<feature type="transmembrane region" description="Helical" evidence="10">
    <location>
        <begin position="313"/>
        <end position="332"/>
    </location>
</feature>
<dbReference type="VEuPathDB" id="FungiDB:M747DRAFT_327504"/>
<dbReference type="GO" id="GO:0022857">
    <property type="term" value="F:transmembrane transporter activity"/>
    <property type="evidence" value="ECO:0007669"/>
    <property type="project" value="InterPro"/>
</dbReference>
<dbReference type="PANTHER" id="PTHR11360:SF315">
    <property type="entry name" value="TRANSPORTER MCH2-RELATED"/>
    <property type="match status" value="1"/>
</dbReference>
<dbReference type="VEuPathDB" id="FungiDB:An14g01540"/>
<feature type="transmembrane region" description="Helical" evidence="10">
    <location>
        <begin position="400"/>
        <end position="423"/>
    </location>
</feature>
<evidence type="ECO:0000313" key="13">
    <source>
        <dbReference type="EMBL" id="GAQ42970.1"/>
    </source>
</evidence>
<feature type="region of interest" description="Disordered" evidence="9">
    <location>
        <begin position="603"/>
        <end position="626"/>
    </location>
</feature>
<reference evidence="14" key="1">
    <citation type="journal article" date="2016" name="Genome Announc.">
        <title>Draft genome sequence of Aspergillus niger strain An76.</title>
        <authorList>
            <person name="Gong W."/>
            <person name="Cheng Z."/>
            <person name="Zhang H."/>
            <person name="Liu L."/>
            <person name="Gao P."/>
            <person name="Wang L."/>
        </authorList>
    </citation>
    <scope>NUCLEOTIDE SEQUENCE [LARGE SCALE GENOMIC DNA]</scope>
    <source>
        <strain evidence="14">An76</strain>
    </source>
</reference>
<dbReference type="VEuPathDB" id="FungiDB:ATCC64974_1410"/>